<reference evidence="1" key="1">
    <citation type="journal article" date="2021" name="PeerJ">
        <title>Extensive microbial diversity within the chicken gut microbiome revealed by metagenomics and culture.</title>
        <authorList>
            <person name="Gilroy R."/>
            <person name="Ravi A."/>
            <person name="Getino M."/>
            <person name="Pursley I."/>
            <person name="Horton D.L."/>
            <person name="Alikhan N.F."/>
            <person name="Baker D."/>
            <person name="Gharbi K."/>
            <person name="Hall N."/>
            <person name="Watson M."/>
            <person name="Adriaenssens E.M."/>
            <person name="Foster-Nyarko E."/>
            <person name="Jarju S."/>
            <person name="Secka A."/>
            <person name="Antonio M."/>
            <person name="Oren A."/>
            <person name="Chaudhuri R.R."/>
            <person name="La Ragione R."/>
            <person name="Hildebrand F."/>
            <person name="Pallen M.J."/>
        </authorList>
    </citation>
    <scope>NUCLEOTIDE SEQUENCE</scope>
    <source>
        <strain evidence="1">CHK171-7178</strain>
    </source>
</reference>
<evidence type="ECO:0000313" key="1">
    <source>
        <dbReference type="EMBL" id="HJF32797.1"/>
    </source>
</evidence>
<evidence type="ECO:0000313" key="2">
    <source>
        <dbReference type="Proteomes" id="UP000698173"/>
    </source>
</evidence>
<protein>
    <submittedName>
        <fullName evidence="1">Uncharacterized protein</fullName>
    </submittedName>
</protein>
<reference evidence="1" key="2">
    <citation type="submission" date="2021-09" db="EMBL/GenBank/DDBJ databases">
        <authorList>
            <person name="Gilroy R."/>
        </authorList>
    </citation>
    <scope>NUCLEOTIDE SEQUENCE</scope>
    <source>
        <strain evidence="1">CHK171-7178</strain>
    </source>
</reference>
<accession>A0A921G1A1</accession>
<organism evidence="1 2">
    <name type="scientific">Sporosarcina psychrophila</name>
    <name type="common">Bacillus psychrophilus</name>
    <dbReference type="NCBI Taxonomy" id="1476"/>
    <lineage>
        <taxon>Bacteria</taxon>
        <taxon>Bacillati</taxon>
        <taxon>Bacillota</taxon>
        <taxon>Bacilli</taxon>
        <taxon>Bacillales</taxon>
        <taxon>Caryophanaceae</taxon>
        <taxon>Sporosarcina</taxon>
    </lineage>
</organism>
<proteinExistence type="predicted"/>
<gene>
    <name evidence="1" type="ORF">K8V56_13625</name>
</gene>
<dbReference type="AlphaFoldDB" id="A0A921G1A1"/>
<dbReference type="Proteomes" id="UP000698173">
    <property type="component" value="Unassembled WGS sequence"/>
</dbReference>
<name>A0A921G1A1_SPOPS</name>
<dbReference type="EMBL" id="DYWT01000217">
    <property type="protein sequence ID" value="HJF32797.1"/>
    <property type="molecule type" value="Genomic_DNA"/>
</dbReference>
<sequence length="51" mass="6014">MESPDSENRKESIAVLVFLTGRPETYFKNFTDERLAEEYDRYNQPKKKGGK</sequence>
<comment type="caution">
    <text evidence="1">The sequence shown here is derived from an EMBL/GenBank/DDBJ whole genome shotgun (WGS) entry which is preliminary data.</text>
</comment>